<dbReference type="Pfam" id="PF00015">
    <property type="entry name" value="MCPsignal"/>
    <property type="match status" value="1"/>
</dbReference>
<name>A0ABY8FN09_9GAMM</name>
<dbReference type="EMBL" id="CP035631">
    <property type="protein sequence ID" value="WFF42101.1"/>
    <property type="molecule type" value="Genomic_DNA"/>
</dbReference>
<dbReference type="SMART" id="SM00283">
    <property type="entry name" value="MA"/>
    <property type="match status" value="1"/>
</dbReference>
<dbReference type="InterPro" id="IPR051310">
    <property type="entry name" value="MCP_chemotaxis"/>
</dbReference>
<proteinExistence type="inferred from homology"/>
<accession>A0ABY8FN09</accession>
<keyword evidence="8" id="KW-1185">Reference proteome</keyword>
<dbReference type="InterPro" id="IPR004089">
    <property type="entry name" value="MCPsignal_dom"/>
</dbReference>
<gene>
    <name evidence="7" type="ORF">EVC62_11625</name>
</gene>
<dbReference type="InterPro" id="IPR024478">
    <property type="entry name" value="HlyB_4HB_MCP"/>
</dbReference>
<evidence type="ECO:0000259" key="6">
    <source>
        <dbReference type="PROSITE" id="PS50885"/>
    </source>
</evidence>
<feature type="domain" description="Methyl-accepting transducer" evidence="5">
    <location>
        <begin position="254"/>
        <end position="483"/>
    </location>
</feature>
<dbReference type="Pfam" id="PF12729">
    <property type="entry name" value="4HB_MCP_1"/>
    <property type="match status" value="1"/>
</dbReference>
<dbReference type="Proteomes" id="UP001321526">
    <property type="component" value="Chromosome"/>
</dbReference>
<dbReference type="PROSITE" id="PS50885">
    <property type="entry name" value="HAMP"/>
    <property type="match status" value="1"/>
</dbReference>
<organism evidence="7 8">
    <name type="scientific">Salinicola endophyticus</name>
    <dbReference type="NCBI Taxonomy" id="1949083"/>
    <lineage>
        <taxon>Bacteria</taxon>
        <taxon>Pseudomonadati</taxon>
        <taxon>Pseudomonadota</taxon>
        <taxon>Gammaproteobacteria</taxon>
        <taxon>Oceanospirillales</taxon>
        <taxon>Halomonadaceae</taxon>
        <taxon>Salinicola</taxon>
    </lineage>
</organism>
<dbReference type="CDD" id="cd06225">
    <property type="entry name" value="HAMP"/>
    <property type="match status" value="1"/>
</dbReference>
<feature type="transmembrane region" description="Helical" evidence="4">
    <location>
        <begin position="174"/>
        <end position="196"/>
    </location>
</feature>
<keyword evidence="1" id="KW-0488">Methylation</keyword>
<dbReference type="InterPro" id="IPR003660">
    <property type="entry name" value="HAMP_dom"/>
</dbReference>
<dbReference type="SUPFAM" id="SSF58104">
    <property type="entry name" value="Methyl-accepting chemotaxis protein (MCP) signaling domain"/>
    <property type="match status" value="1"/>
</dbReference>
<dbReference type="Pfam" id="PF00672">
    <property type="entry name" value="HAMP"/>
    <property type="match status" value="1"/>
</dbReference>
<dbReference type="CDD" id="cd11386">
    <property type="entry name" value="MCP_signal"/>
    <property type="match status" value="1"/>
</dbReference>
<comment type="similarity">
    <text evidence="2">Belongs to the methyl-accepting chemotaxis (MCP) protein family.</text>
</comment>
<sequence>MRRALHSVKARLCLGLGLIILLLVAIGVQGVLSNRETQETMRSIVEVNVQAMIRLTTLRATVSDNRTIFALAGNNVLSEEQRSEIEYNRQRADKAWESYYPDLITGDDQRQQAETFLQQLQALRKLLDSGQADEDEIRQDFANLYDTITTLYRSTRSVMLANYQQSMVDYQRGLMIVIGVILVALVIAIAIGWWLARGILRPLQEATDFSTALAEGNLGVRLSNRYRDEFGRMLDAMAAMRDKLTGVIAEVANNARTVESISGELVASNENLSQRTQEQAASLQETASALEQITNTVSQNADNASQADTLASEVSSQAKHGGDVVNEAIGAMREIDTSSQQISNIIGMIDEIAFQTNLLALNASVEAARAGEQGRGFAVVAQEVRQLASRSADAAGEIKQLVSESAQRVARGSELVNRSGETLAQIVTNVEKVTDLVSEIAVASREQSTGIQQINLAVGEMDSVTQQNATLVEESTSVTASLKDQAELLAQEIRFFRGYDNGERRTTDKATAVLASP</sequence>
<evidence type="ECO:0000313" key="7">
    <source>
        <dbReference type="EMBL" id="WFF42101.1"/>
    </source>
</evidence>
<evidence type="ECO:0000256" key="1">
    <source>
        <dbReference type="ARBA" id="ARBA00022481"/>
    </source>
</evidence>
<evidence type="ECO:0000256" key="2">
    <source>
        <dbReference type="ARBA" id="ARBA00029447"/>
    </source>
</evidence>
<keyword evidence="4" id="KW-1133">Transmembrane helix</keyword>
<feature type="domain" description="HAMP" evidence="6">
    <location>
        <begin position="197"/>
        <end position="249"/>
    </location>
</feature>
<reference evidence="7 8" key="1">
    <citation type="submission" date="2019-01" db="EMBL/GenBank/DDBJ databases">
        <title>Genome sequence of Salinicola endophyticus REST5.</title>
        <authorList>
            <person name="Nascimento F.X."/>
        </authorList>
    </citation>
    <scope>NUCLEOTIDE SEQUENCE [LARGE SCALE GENOMIC DNA]</scope>
    <source>
        <strain evidence="7 8">REST5</strain>
    </source>
</reference>
<evidence type="ECO:0000256" key="3">
    <source>
        <dbReference type="PROSITE-ProRule" id="PRU00284"/>
    </source>
</evidence>
<protein>
    <submittedName>
        <fullName evidence="7">HAMP domain-containing protein</fullName>
    </submittedName>
</protein>
<dbReference type="PROSITE" id="PS50111">
    <property type="entry name" value="CHEMOTAXIS_TRANSDUC_2"/>
    <property type="match status" value="1"/>
</dbReference>
<keyword evidence="4" id="KW-0812">Transmembrane</keyword>
<dbReference type="SMART" id="SM00304">
    <property type="entry name" value="HAMP"/>
    <property type="match status" value="1"/>
</dbReference>
<dbReference type="PANTHER" id="PTHR43531:SF14">
    <property type="entry name" value="METHYL-ACCEPTING CHEMOTAXIS PROTEIN I-RELATED"/>
    <property type="match status" value="1"/>
</dbReference>
<keyword evidence="4" id="KW-0472">Membrane</keyword>
<keyword evidence="3" id="KW-0807">Transducer</keyword>
<dbReference type="PANTHER" id="PTHR43531">
    <property type="entry name" value="PROTEIN ICFG"/>
    <property type="match status" value="1"/>
</dbReference>
<dbReference type="Gene3D" id="1.10.287.950">
    <property type="entry name" value="Methyl-accepting chemotaxis protein"/>
    <property type="match status" value="1"/>
</dbReference>
<evidence type="ECO:0000256" key="4">
    <source>
        <dbReference type="SAM" id="Phobius"/>
    </source>
</evidence>
<evidence type="ECO:0000313" key="8">
    <source>
        <dbReference type="Proteomes" id="UP001321526"/>
    </source>
</evidence>
<evidence type="ECO:0000259" key="5">
    <source>
        <dbReference type="PROSITE" id="PS50111"/>
    </source>
</evidence>
<dbReference type="RefSeq" id="WP_282234932.1">
    <property type="nucleotide sequence ID" value="NZ_CP035631.1"/>
</dbReference>